<feature type="transmembrane region" description="Helical" evidence="1">
    <location>
        <begin position="183"/>
        <end position="202"/>
    </location>
</feature>
<evidence type="ECO:0000313" key="3">
    <source>
        <dbReference type="Proteomes" id="UP001178507"/>
    </source>
</evidence>
<keyword evidence="1" id="KW-0812">Transmembrane</keyword>
<feature type="transmembrane region" description="Helical" evidence="1">
    <location>
        <begin position="214"/>
        <end position="237"/>
    </location>
</feature>
<organism evidence="2 3">
    <name type="scientific">Effrenium voratum</name>
    <dbReference type="NCBI Taxonomy" id="2562239"/>
    <lineage>
        <taxon>Eukaryota</taxon>
        <taxon>Sar</taxon>
        <taxon>Alveolata</taxon>
        <taxon>Dinophyceae</taxon>
        <taxon>Suessiales</taxon>
        <taxon>Symbiodiniaceae</taxon>
        <taxon>Effrenium</taxon>
    </lineage>
</organism>
<sequence>MFDSGDLAYLASCALLQLVLVVRSFQKAWQGRQRIAKTMCELPGFAAGVVSQFIRKPGESERVLRTQVSQLQLEFAQSYVSVAAVTLCLSLSVLQRNILTGRPLFLSPLAIWNGLLYNFSLVATWLPCILTVRTLNLWYFISHVFVAVWLSPSGCAASHVFSVRLFCLVVIQVPSLMFVQSWLMAWLVHLGVAAIVVLRALLDVEDAGDTIFRHPGTLVGAEFVMAGCVGILVRFVYNAFEQRVAARLREHHVSSQLDAASGLLQLTCDAVMELDDDLRLREHSPKLAAMLLRGGSSTQGVRFSEFVARDEAARAEEILNSGSHESSSAAQAFHTRLVDSCASKFRTEVFQVKYQLPTGQTRHLIGLRDFTDLQSLAGNKATDAIHDVDDREQLELYDGLSSLRGHSETATEDSTHPLQATCFSEDSDMDAGSYGDQGIMEQAVALQGKNIFLDLDCQAMQVCAASAPLTSLIGRGLSEVFVYNYTLELCMKLWRQAKQSHDLPDKMVSFERMPLFCLPRTIEISGIMQLSRTSLGDLHVILNFRPSALVQL</sequence>
<evidence type="ECO:0000256" key="1">
    <source>
        <dbReference type="SAM" id="Phobius"/>
    </source>
</evidence>
<accession>A0AA36N7B6</accession>
<keyword evidence="3" id="KW-1185">Reference proteome</keyword>
<proteinExistence type="predicted"/>
<dbReference type="AlphaFoldDB" id="A0AA36N7B6"/>
<evidence type="ECO:0008006" key="4">
    <source>
        <dbReference type="Google" id="ProtNLM"/>
    </source>
</evidence>
<feature type="transmembrane region" description="Helical" evidence="1">
    <location>
        <begin position="115"/>
        <end position="141"/>
    </location>
</feature>
<comment type="caution">
    <text evidence="2">The sequence shown here is derived from an EMBL/GenBank/DDBJ whole genome shotgun (WGS) entry which is preliminary data.</text>
</comment>
<reference evidence="2" key="1">
    <citation type="submission" date="2023-08" db="EMBL/GenBank/DDBJ databases">
        <authorList>
            <person name="Chen Y."/>
            <person name="Shah S."/>
            <person name="Dougan E. K."/>
            <person name="Thang M."/>
            <person name="Chan C."/>
        </authorList>
    </citation>
    <scope>NUCLEOTIDE SEQUENCE</scope>
</reference>
<feature type="transmembrane region" description="Helical" evidence="1">
    <location>
        <begin position="75"/>
        <end position="94"/>
    </location>
</feature>
<keyword evidence="1" id="KW-0472">Membrane</keyword>
<protein>
    <recommendedName>
        <fullName evidence="4">PAS domain-containing protein</fullName>
    </recommendedName>
</protein>
<feature type="transmembrane region" description="Helical" evidence="1">
    <location>
        <begin position="6"/>
        <end position="23"/>
    </location>
</feature>
<dbReference type="Proteomes" id="UP001178507">
    <property type="component" value="Unassembled WGS sequence"/>
</dbReference>
<dbReference type="EMBL" id="CAUJNA010002480">
    <property type="protein sequence ID" value="CAJ1393109.1"/>
    <property type="molecule type" value="Genomic_DNA"/>
</dbReference>
<keyword evidence="1" id="KW-1133">Transmembrane helix</keyword>
<gene>
    <name evidence="2" type="ORF">EVOR1521_LOCUS18044</name>
</gene>
<name>A0AA36N7B6_9DINO</name>
<evidence type="ECO:0000313" key="2">
    <source>
        <dbReference type="EMBL" id="CAJ1393109.1"/>
    </source>
</evidence>
<feature type="transmembrane region" description="Helical" evidence="1">
    <location>
        <begin position="147"/>
        <end position="171"/>
    </location>
</feature>